<keyword evidence="2" id="KW-1185">Reference proteome</keyword>
<accession>A0A367IYK3</accession>
<proteinExistence type="predicted"/>
<evidence type="ECO:0000313" key="1">
    <source>
        <dbReference type="EMBL" id="RCH82551.1"/>
    </source>
</evidence>
<protein>
    <submittedName>
        <fullName evidence="1">Uncharacterized protein</fullName>
    </submittedName>
</protein>
<dbReference type="AlphaFoldDB" id="A0A367IYK3"/>
<name>A0A367IYK3_RHIST</name>
<dbReference type="OrthoDB" id="2438604at2759"/>
<organism evidence="1 2">
    <name type="scientific">Rhizopus stolonifer</name>
    <name type="common">Rhizopus nigricans</name>
    <dbReference type="NCBI Taxonomy" id="4846"/>
    <lineage>
        <taxon>Eukaryota</taxon>
        <taxon>Fungi</taxon>
        <taxon>Fungi incertae sedis</taxon>
        <taxon>Mucoromycota</taxon>
        <taxon>Mucoromycotina</taxon>
        <taxon>Mucoromycetes</taxon>
        <taxon>Mucorales</taxon>
        <taxon>Mucorineae</taxon>
        <taxon>Rhizopodaceae</taxon>
        <taxon>Rhizopus</taxon>
    </lineage>
</organism>
<dbReference type="Proteomes" id="UP000253551">
    <property type="component" value="Unassembled WGS sequence"/>
</dbReference>
<gene>
    <name evidence="1" type="ORF">CU098_005577</name>
</gene>
<comment type="caution">
    <text evidence="1">The sequence shown here is derived from an EMBL/GenBank/DDBJ whole genome shotgun (WGS) entry which is preliminary data.</text>
</comment>
<evidence type="ECO:0000313" key="2">
    <source>
        <dbReference type="Proteomes" id="UP000253551"/>
    </source>
</evidence>
<dbReference type="STRING" id="4846.A0A367IYK3"/>
<reference evidence="1 2" key="1">
    <citation type="journal article" date="2018" name="G3 (Bethesda)">
        <title>Phylogenetic and Phylogenomic Definition of Rhizopus Species.</title>
        <authorList>
            <person name="Gryganskyi A.P."/>
            <person name="Golan J."/>
            <person name="Dolatabadi S."/>
            <person name="Mondo S."/>
            <person name="Robb S."/>
            <person name="Idnurm A."/>
            <person name="Muszewska A."/>
            <person name="Steczkiewicz K."/>
            <person name="Masonjones S."/>
            <person name="Liao H.L."/>
            <person name="Gajdeczka M.T."/>
            <person name="Anike F."/>
            <person name="Vuek A."/>
            <person name="Anishchenko I.M."/>
            <person name="Voigt K."/>
            <person name="de Hoog G.S."/>
            <person name="Smith M.E."/>
            <person name="Heitman J."/>
            <person name="Vilgalys R."/>
            <person name="Stajich J.E."/>
        </authorList>
    </citation>
    <scope>NUCLEOTIDE SEQUENCE [LARGE SCALE GENOMIC DNA]</scope>
    <source>
        <strain evidence="1 2">LSU 92-RS-03</strain>
    </source>
</reference>
<dbReference type="PANTHER" id="PTHR33066">
    <property type="entry name" value="INTEGRASE_SAM-LIKE_N DOMAIN-CONTAINING PROTEIN"/>
    <property type="match status" value="1"/>
</dbReference>
<sequence length="513" mass="58222">MENIANIFQQTGTAVGDTRHRLLRHTTQSTNTTFHQLEMGPASHHYERIFDTMEPMETGLSVSTMAPHTSLFTTPTTVSHISNDHHSGLTERRLVSLPPVTSHISTITSTTTDDSSSQFRGRICHDEERPMATFGLEHKKQRLQQHGFDDNALNVFLDPALQPSAENRSHIQKRFISWCNQHELNYTLPNPTQIVNFIAYGHQFLQWQPSTCNTYRSSILDLYPDHRDQILADHDFHQFFSLLTSSQIRSFNRPVFDLTPVVDKLHEWGRNSHINNTDLTRKLCFLLAITGFLRPSDIQRIDDSLTSFNSDHTTLTLVIDCPKEKRQGQRIQRQVHIRHHPDLRLCPIQAYSSYKSRIASSPLVIAHPTQPQRQIHCLVSQIYNHHQPIVSQTIGKHNNHFINLIALPGGTPRPRACALGSTNAAINGLPIDDILTHGSWASSSVYDTFYRLSRSTASDFTRFVFNSATHSSERSSEDTAQVSLQTTYNDLNSSGEALELIFKRLSSIVLFSC</sequence>
<dbReference type="EMBL" id="PJQM01005063">
    <property type="protein sequence ID" value="RCH82551.1"/>
    <property type="molecule type" value="Genomic_DNA"/>
</dbReference>
<dbReference type="PANTHER" id="PTHR33066:SF2">
    <property type="entry name" value="FILAGGRIN-2-LIKE"/>
    <property type="match status" value="1"/>
</dbReference>